<dbReference type="Proteomes" id="UP000001811">
    <property type="component" value="Unplaced"/>
</dbReference>
<dbReference type="Ensembl" id="ENSOCUT00000040678.1">
    <property type="protein sequence ID" value="ENSOCUP00000036545.1"/>
    <property type="gene ID" value="ENSOCUG00000002697.3"/>
</dbReference>
<evidence type="ECO:0000256" key="4">
    <source>
        <dbReference type="ARBA" id="ARBA00022723"/>
    </source>
</evidence>
<dbReference type="InterPro" id="IPR053896">
    <property type="entry name" value="BTN3A2-like_Ig-C"/>
</dbReference>
<comment type="similarity">
    <text evidence="2">Belongs to the immunoglobulin superfamily. BTN/MOG family.</text>
</comment>
<protein>
    <recommendedName>
        <fullName evidence="17">Butyrophilin subfamily 1 member A1</fullName>
    </recommendedName>
</protein>
<dbReference type="InterPro" id="IPR003599">
    <property type="entry name" value="Ig_sub"/>
</dbReference>
<dbReference type="SMR" id="A0A5F9CSR2"/>
<keyword evidence="7" id="KW-0862">Zinc</keyword>
<dbReference type="InterPro" id="IPR036179">
    <property type="entry name" value="Ig-like_dom_sf"/>
</dbReference>
<dbReference type="GO" id="GO:0008270">
    <property type="term" value="F:zinc ion binding"/>
    <property type="evidence" value="ECO:0007669"/>
    <property type="project" value="UniProtKB-KW"/>
</dbReference>
<dbReference type="FunFam" id="2.60.120.920:FF:000040">
    <property type="entry name" value="Ret finger protein-like 4A"/>
    <property type="match status" value="1"/>
</dbReference>
<keyword evidence="4" id="KW-0479">Metal-binding</keyword>
<reference evidence="15 16" key="1">
    <citation type="journal article" date="2011" name="Nature">
        <title>A high-resolution map of human evolutionary constraint using 29 mammals.</title>
        <authorList>
            <person name="Lindblad-Toh K."/>
            <person name="Garber M."/>
            <person name="Zuk O."/>
            <person name="Lin M.F."/>
            <person name="Parker B.J."/>
            <person name="Washietl S."/>
            <person name="Kheradpour P."/>
            <person name="Ernst J."/>
            <person name="Jordan G."/>
            <person name="Mauceli E."/>
            <person name="Ward L.D."/>
            <person name="Lowe C.B."/>
            <person name="Holloway A.K."/>
            <person name="Clamp M."/>
            <person name="Gnerre S."/>
            <person name="Alfoldi J."/>
            <person name="Beal K."/>
            <person name="Chang J."/>
            <person name="Clawson H."/>
            <person name="Cuff J."/>
            <person name="Di Palma F."/>
            <person name="Fitzgerald S."/>
            <person name="Flicek P."/>
            <person name="Guttman M."/>
            <person name="Hubisz M.J."/>
            <person name="Jaffe D.B."/>
            <person name="Jungreis I."/>
            <person name="Kent W.J."/>
            <person name="Kostka D."/>
            <person name="Lara M."/>
            <person name="Martins A.L."/>
            <person name="Massingham T."/>
            <person name="Moltke I."/>
            <person name="Raney B.J."/>
            <person name="Rasmussen M.D."/>
            <person name="Robinson J."/>
            <person name="Stark A."/>
            <person name="Vilella A.J."/>
            <person name="Wen J."/>
            <person name="Xie X."/>
            <person name="Zody M.C."/>
            <person name="Baldwin J."/>
            <person name="Bloom T."/>
            <person name="Chin C.W."/>
            <person name="Heiman D."/>
            <person name="Nicol R."/>
            <person name="Nusbaum C."/>
            <person name="Young S."/>
            <person name="Wilkinson J."/>
            <person name="Worley K.C."/>
            <person name="Kovar C.L."/>
            <person name="Muzny D.M."/>
            <person name="Gibbs R.A."/>
            <person name="Cree A."/>
            <person name="Dihn H.H."/>
            <person name="Fowler G."/>
            <person name="Jhangiani S."/>
            <person name="Joshi V."/>
            <person name="Lee S."/>
            <person name="Lewis L.R."/>
            <person name="Nazareth L.V."/>
            <person name="Okwuonu G."/>
            <person name="Santibanez J."/>
            <person name="Warren W.C."/>
            <person name="Mardis E.R."/>
            <person name="Weinstock G.M."/>
            <person name="Wilson R.K."/>
            <person name="Delehaunty K."/>
            <person name="Dooling D."/>
            <person name="Fronik C."/>
            <person name="Fulton L."/>
            <person name="Fulton B."/>
            <person name="Graves T."/>
            <person name="Minx P."/>
            <person name="Sodergren E."/>
            <person name="Birney E."/>
            <person name="Margulies E.H."/>
            <person name="Herrero J."/>
            <person name="Green E.D."/>
            <person name="Haussler D."/>
            <person name="Siepel A."/>
            <person name="Goldman N."/>
            <person name="Pollard K.S."/>
            <person name="Pedersen J.S."/>
            <person name="Lander E.S."/>
            <person name="Kellis M."/>
        </authorList>
    </citation>
    <scope>NUCLEOTIDE SEQUENCE [LARGE SCALE GENOMIC DNA]</scope>
    <source>
        <strain evidence="16">Thorbecke</strain>
    </source>
</reference>
<reference evidence="15" key="3">
    <citation type="submission" date="2025-09" db="UniProtKB">
        <authorList>
            <consortium name="Ensembl"/>
        </authorList>
    </citation>
    <scope>IDENTIFICATION</scope>
    <source>
        <strain evidence="15">Thorbecke</strain>
    </source>
</reference>
<dbReference type="PROSITE" id="PS50188">
    <property type="entry name" value="B302_SPRY"/>
    <property type="match status" value="1"/>
</dbReference>
<dbReference type="InterPro" id="IPR013106">
    <property type="entry name" value="Ig_V-set"/>
</dbReference>
<sequence length="552" mass="61005">MEHGCCPSLLCSLPSLLLLAQLPTWGSAENFMVIGPSEPIVAVLGDDAILPCSLFPAISAEHMELRWSRSHFLETVFIYRNHQEQKEEQMPEYTGRTLLVRDFLTQGQAALRIHNVQVSDNGMYSCFFKEGSYYEGANLELKVAGLGSAPQVHIEGPEQDGVRVLCKASGWFPKPQVQWTDLSGKKFLEFSEAHAQDAAGLFSVEAALVVRDSSAGSVSCSVLNPILGQEKAMAVSIPEPFFPQASPWKAAFAGSLTVLGLLLFGAGCFTRREHSAKLQESQKQEKLGWDKEEDQRAEEETLKARDELQAELGRRKAAYLAAWRKAQLYADWRKEQFQAWSVTLNPDSAHRSLLVSPEKTSVTWKYTGAGLGGTCSVLSREGITSGRYYWEVEIKSTKFSKWALGVCREHVTRRGRYIESPDEGFWVVGCFHNSYLAWTKPQQLLFLRQDPFRVGIFLDYDEGDVSFYNMSNGSHIFSFPQTSFSGTLFPYFMLWVNVSLSICPTEGGSEGLPVPLSKSPSLEEAGRPPGEGLSSGSGVDGAPPGAESPLLP</sequence>
<evidence type="ECO:0000259" key="13">
    <source>
        <dbReference type="PROSITE" id="PS50188"/>
    </source>
</evidence>
<dbReference type="PANTHER" id="PTHR24100">
    <property type="entry name" value="BUTYROPHILIN"/>
    <property type="match status" value="1"/>
</dbReference>
<dbReference type="Bgee" id="ENSOCUG00000002697">
    <property type="expression patterns" value="Expressed in liver and 3 other cell types or tissues"/>
</dbReference>
<keyword evidence="16" id="KW-1185">Reference proteome</keyword>
<dbReference type="Gene3D" id="2.60.120.920">
    <property type="match status" value="1"/>
</dbReference>
<keyword evidence="10" id="KW-0393">Immunoglobulin domain</keyword>
<dbReference type="SUPFAM" id="SSF49899">
    <property type="entry name" value="Concanavalin A-like lectins/glucanases"/>
    <property type="match status" value="1"/>
</dbReference>
<dbReference type="InterPro" id="IPR001870">
    <property type="entry name" value="B30.2/SPRY"/>
</dbReference>
<dbReference type="PRINTS" id="PR01407">
    <property type="entry name" value="BUTYPHLNCDUF"/>
</dbReference>
<dbReference type="Pfam" id="PF07686">
    <property type="entry name" value="V-set"/>
    <property type="match status" value="1"/>
</dbReference>
<evidence type="ECO:0008006" key="17">
    <source>
        <dbReference type="Google" id="ProtNLM"/>
    </source>
</evidence>
<dbReference type="InterPro" id="IPR007110">
    <property type="entry name" value="Ig-like_dom"/>
</dbReference>
<dbReference type="InterPro" id="IPR003879">
    <property type="entry name" value="Butyrophylin_SPRY"/>
</dbReference>
<evidence type="ECO:0000313" key="16">
    <source>
        <dbReference type="Proteomes" id="UP000001811"/>
    </source>
</evidence>
<dbReference type="CDD" id="cd05713">
    <property type="entry name" value="IgV_MOG_like"/>
    <property type="match status" value="1"/>
</dbReference>
<dbReference type="GO" id="GO:0050852">
    <property type="term" value="P:T cell receptor signaling pathway"/>
    <property type="evidence" value="ECO:0007669"/>
    <property type="project" value="TreeGrafter"/>
</dbReference>
<evidence type="ECO:0000256" key="10">
    <source>
        <dbReference type="ARBA" id="ARBA00023319"/>
    </source>
</evidence>
<dbReference type="Pfam" id="PF22705">
    <property type="entry name" value="C2-set_3"/>
    <property type="match status" value="1"/>
</dbReference>
<name>A0A5F9CSR2_RABIT</name>
<dbReference type="FunFam" id="2.60.40.10:FF:000088">
    <property type="entry name" value="Butyrophilin subfamily 1 member A1"/>
    <property type="match status" value="1"/>
</dbReference>
<feature type="domain" description="Ig-like" evidence="14">
    <location>
        <begin position="14"/>
        <end position="144"/>
    </location>
</feature>
<evidence type="ECO:0000256" key="12">
    <source>
        <dbReference type="SAM" id="SignalP"/>
    </source>
</evidence>
<reference evidence="15" key="2">
    <citation type="submission" date="2025-08" db="UniProtKB">
        <authorList>
            <consortium name="Ensembl"/>
        </authorList>
    </citation>
    <scope>IDENTIFICATION</scope>
    <source>
        <strain evidence="15">Thorbecke</strain>
    </source>
</reference>
<dbReference type="FunFam" id="2.60.40.10:FF:000208">
    <property type="entry name" value="Butyrophilin subfamily 1 member A1"/>
    <property type="match status" value="1"/>
</dbReference>
<dbReference type="SMART" id="SM00406">
    <property type="entry name" value="IGv"/>
    <property type="match status" value="1"/>
</dbReference>
<dbReference type="GO" id="GO:0005737">
    <property type="term" value="C:cytoplasm"/>
    <property type="evidence" value="ECO:0007669"/>
    <property type="project" value="UniProtKB-ARBA"/>
</dbReference>
<dbReference type="InterPro" id="IPR013320">
    <property type="entry name" value="ConA-like_dom_sf"/>
</dbReference>
<dbReference type="InterPro" id="IPR050504">
    <property type="entry name" value="IgSF_BTN/MOG"/>
</dbReference>
<keyword evidence="9" id="KW-0472">Membrane</keyword>
<gene>
    <name evidence="15" type="primary">LOC100342847</name>
</gene>
<dbReference type="FunCoup" id="A0A5F9CSR2">
    <property type="interactions" value="83"/>
</dbReference>
<dbReference type="InParanoid" id="A0A5F9CSR2"/>
<feature type="domain" description="Ig-like" evidence="14">
    <location>
        <begin position="150"/>
        <end position="236"/>
    </location>
</feature>
<comment type="subcellular location">
    <subcellularLocation>
        <location evidence="1">Membrane</location>
        <topology evidence="1">Single-pass type I membrane protein</topology>
    </subcellularLocation>
</comment>
<evidence type="ECO:0000256" key="8">
    <source>
        <dbReference type="ARBA" id="ARBA00022989"/>
    </source>
</evidence>
<evidence type="ECO:0000256" key="9">
    <source>
        <dbReference type="ARBA" id="ARBA00023136"/>
    </source>
</evidence>
<keyword evidence="5 12" id="KW-0732">Signal</keyword>
<evidence type="ECO:0000256" key="7">
    <source>
        <dbReference type="ARBA" id="ARBA00022833"/>
    </source>
</evidence>
<dbReference type="SUPFAM" id="SSF48726">
    <property type="entry name" value="Immunoglobulin"/>
    <property type="match status" value="2"/>
</dbReference>
<evidence type="ECO:0000256" key="11">
    <source>
        <dbReference type="SAM" id="MobiDB-lite"/>
    </source>
</evidence>
<dbReference type="AlphaFoldDB" id="A0A5F9CSR2"/>
<feature type="domain" description="B30.2/SPRY" evidence="13">
    <location>
        <begin position="322"/>
        <end position="509"/>
    </location>
</feature>
<keyword evidence="6" id="KW-0863">Zinc-finger</keyword>
<evidence type="ECO:0000313" key="15">
    <source>
        <dbReference type="Ensembl" id="ENSOCUP00000036545.1"/>
    </source>
</evidence>
<evidence type="ECO:0000259" key="14">
    <source>
        <dbReference type="PROSITE" id="PS50835"/>
    </source>
</evidence>
<keyword evidence="8" id="KW-1133">Transmembrane helix</keyword>
<organism evidence="15 16">
    <name type="scientific">Oryctolagus cuniculus</name>
    <name type="common">Rabbit</name>
    <dbReference type="NCBI Taxonomy" id="9986"/>
    <lineage>
        <taxon>Eukaryota</taxon>
        <taxon>Metazoa</taxon>
        <taxon>Chordata</taxon>
        <taxon>Craniata</taxon>
        <taxon>Vertebrata</taxon>
        <taxon>Euteleostomi</taxon>
        <taxon>Mammalia</taxon>
        <taxon>Eutheria</taxon>
        <taxon>Euarchontoglires</taxon>
        <taxon>Glires</taxon>
        <taxon>Lagomorpha</taxon>
        <taxon>Leporidae</taxon>
        <taxon>Oryctolagus</taxon>
    </lineage>
</organism>
<dbReference type="GO" id="GO:0001817">
    <property type="term" value="P:regulation of cytokine production"/>
    <property type="evidence" value="ECO:0007669"/>
    <property type="project" value="TreeGrafter"/>
</dbReference>
<feature type="region of interest" description="Disordered" evidence="11">
    <location>
        <begin position="509"/>
        <end position="552"/>
    </location>
</feature>
<dbReference type="GO" id="GO:0005102">
    <property type="term" value="F:signaling receptor binding"/>
    <property type="evidence" value="ECO:0007669"/>
    <property type="project" value="TreeGrafter"/>
</dbReference>
<keyword evidence="3" id="KW-0812">Transmembrane</keyword>
<proteinExistence type="inferred from homology"/>
<dbReference type="GeneTree" id="ENSGT00940000162450"/>
<feature type="chain" id="PRO_5023824648" description="Butyrophilin subfamily 1 member A1" evidence="12">
    <location>
        <begin position="29"/>
        <end position="552"/>
    </location>
</feature>
<dbReference type="Gene3D" id="2.60.40.10">
    <property type="entry name" value="Immunoglobulins"/>
    <property type="match status" value="2"/>
</dbReference>
<evidence type="ECO:0000256" key="1">
    <source>
        <dbReference type="ARBA" id="ARBA00004479"/>
    </source>
</evidence>
<dbReference type="SMART" id="SM00449">
    <property type="entry name" value="SPRY"/>
    <property type="match status" value="1"/>
</dbReference>
<evidence type="ECO:0000256" key="3">
    <source>
        <dbReference type="ARBA" id="ARBA00022692"/>
    </source>
</evidence>
<dbReference type="InterPro" id="IPR003877">
    <property type="entry name" value="SPRY_dom"/>
</dbReference>
<evidence type="ECO:0000256" key="6">
    <source>
        <dbReference type="ARBA" id="ARBA00022771"/>
    </source>
</evidence>
<dbReference type="SMART" id="SM00409">
    <property type="entry name" value="IG"/>
    <property type="match status" value="2"/>
</dbReference>
<dbReference type="GO" id="GO:0009897">
    <property type="term" value="C:external side of plasma membrane"/>
    <property type="evidence" value="ECO:0007669"/>
    <property type="project" value="TreeGrafter"/>
</dbReference>
<dbReference type="PANTHER" id="PTHR24100:SF64">
    <property type="entry name" value="BUTYROPHILIN, SUBFAMILY 3, MEMBER A3-RELATED"/>
    <property type="match status" value="1"/>
</dbReference>
<dbReference type="InterPro" id="IPR013783">
    <property type="entry name" value="Ig-like_fold"/>
</dbReference>
<dbReference type="PROSITE" id="PS50835">
    <property type="entry name" value="IG_LIKE"/>
    <property type="match status" value="2"/>
</dbReference>
<evidence type="ECO:0000256" key="5">
    <source>
        <dbReference type="ARBA" id="ARBA00022729"/>
    </source>
</evidence>
<feature type="signal peptide" evidence="12">
    <location>
        <begin position="1"/>
        <end position="28"/>
    </location>
</feature>
<dbReference type="PaxDb" id="9986-ENSOCUP00000002334"/>
<dbReference type="Pfam" id="PF00622">
    <property type="entry name" value="SPRY"/>
    <property type="match status" value="1"/>
</dbReference>
<dbReference type="InterPro" id="IPR043136">
    <property type="entry name" value="B30.2/SPRY_sf"/>
</dbReference>
<evidence type="ECO:0000256" key="2">
    <source>
        <dbReference type="ARBA" id="ARBA00007591"/>
    </source>
</evidence>
<accession>A0A5F9CSR2</accession>